<comment type="caution">
    <text evidence="3">The sequence shown here is derived from an EMBL/GenBank/DDBJ whole genome shotgun (WGS) entry which is preliminary data.</text>
</comment>
<dbReference type="Gene3D" id="1.20.1530.20">
    <property type="match status" value="1"/>
</dbReference>
<gene>
    <name evidence="3" type="ORF">FF36_05759</name>
</gene>
<dbReference type="Pfam" id="PF13593">
    <property type="entry name" value="SBF_like"/>
    <property type="match status" value="1"/>
</dbReference>
<proteinExistence type="predicted"/>
<dbReference type="InterPro" id="IPR016833">
    <property type="entry name" value="Put_Na-Bile_cotransptr"/>
</dbReference>
<dbReference type="GO" id="GO:0005886">
    <property type="term" value="C:plasma membrane"/>
    <property type="evidence" value="ECO:0007669"/>
    <property type="project" value="TreeGrafter"/>
</dbReference>
<keyword evidence="2" id="KW-1133">Transmembrane helix</keyword>
<keyword evidence="4" id="KW-1185">Reference proteome</keyword>
<dbReference type="PANTHER" id="PTHR43057:SF1">
    <property type="entry name" value="ARSENICAL-RESISTANCE PROTEIN 3"/>
    <property type="match status" value="1"/>
</dbReference>
<dbReference type="EMBL" id="JYFN01000077">
    <property type="protein sequence ID" value="KJE19950.1"/>
    <property type="molecule type" value="Genomic_DNA"/>
</dbReference>
<feature type="transmembrane region" description="Helical" evidence="2">
    <location>
        <begin position="118"/>
        <end position="140"/>
    </location>
</feature>
<organism evidence="3 4">
    <name type="scientific">Frankia torreyi</name>
    <dbReference type="NCBI Taxonomy" id="1856"/>
    <lineage>
        <taxon>Bacteria</taxon>
        <taxon>Bacillati</taxon>
        <taxon>Actinomycetota</taxon>
        <taxon>Actinomycetes</taxon>
        <taxon>Frankiales</taxon>
        <taxon>Frankiaceae</taxon>
        <taxon>Frankia</taxon>
    </lineage>
</organism>
<feature type="transmembrane region" description="Helical" evidence="2">
    <location>
        <begin position="307"/>
        <end position="329"/>
    </location>
</feature>
<feature type="transmembrane region" description="Helical" evidence="2">
    <location>
        <begin position="89"/>
        <end position="112"/>
    </location>
</feature>
<dbReference type="GO" id="GO:0015105">
    <property type="term" value="F:arsenite transmembrane transporter activity"/>
    <property type="evidence" value="ECO:0007669"/>
    <property type="project" value="TreeGrafter"/>
</dbReference>
<keyword evidence="1" id="KW-0813">Transport</keyword>
<protein>
    <submittedName>
        <fullName evidence="3">Arsenite efflux pump ACR3-like permease</fullName>
    </submittedName>
</protein>
<dbReference type="InterPro" id="IPR004706">
    <property type="entry name" value="Arsenical-R_Acr3"/>
</dbReference>
<dbReference type="InterPro" id="IPR038770">
    <property type="entry name" value="Na+/solute_symporter_sf"/>
</dbReference>
<dbReference type="Proteomes" id="UP000032545">
    <property type="component" value="Unassembled WGS sequence"/>
</dbReference>
<dbReference type="AlphaFoldDB" id="A0A0D8B769"/>
<feature type="transmembrane region" description="Helical" evidence="2">
    <location>
        <begin position="147"/>
        <end position="172"/>
    </location>
</feature>
<reference evidence="4" key="1">
    <citation type="submission" date="2015-02" db="EMBL/GenBank/DDBJ databases">
        <title>Draft Genome of Frankia sp. CpI1-S.</title>
        <authorList>
            <person name="Oshone R.T."/>
            <person name="Ngom M."/>
            <person name="Ghodhbane-Gtari F."/>
            <person name="Gtari M."/>
            <person name="Morris K."/>
            <person name="Thomas K."/>
            <person name="Sen A."/>
            <person name="Tisa L.S."/>
        </authorList>
    </citation>
    <scope>NUCLEOTIDE SEQUENCE [LARGE SCALE GENOMIC DNA]</scope>
    <source>
        <strain evidence="4">CpI1-S</strain>
    </source>
</reference>
<feature type="transmembrane region" description="Helical" evidence="2">
    <location>
        <begin position="214"/>
        <end position="237"/>
    </location>
</feature>
<dbReference type="PATRIC" id="fig|1502723.3.peg.6378"/>
<feature type="transmembrane region" description="Helical" evidence="2">
    <location>
        <begin position="249"/>
        <end position="271"/>
    </location>
</feature>
<name>A0A0D8B769_9ACTN</name>
<feature type="transmembrane region" description="Helical" evidence="2">
    <location>
        <begin position="29"/>
        <end position="47"/>
    </location>
</feature>
<evidence type="ECO:0000256" key="1">
    <source>
        <dbReference type="ARBA" id="ARBA00022448"/>
    </source>
</evidence>
<keyword evidence="2" id="KW-0812">Transmembrane</keyword>
<accession>A0A0D8B769</accession>
<dbReference type="RefSeq" id="WP_044888195.1">
    <property type="nucleotide sequence ID" value="NZ_JYFN01000077.1"/>
</dbReference>
<dbReference type="GO" id="GO:0015104">
    <property type="term" value="F:antimonite transmembrane transporter activity"/>
    <property type="evidence" value="ECO:0007669"/>
    <property type="project" value="TreeGrafter"/>
</dbReference>
<sequence length="339" mass="34968">MGGWADDLEEDGSGRGRVRERITGALERWQVPIYLGAIAGGAVVGLAGPGAGPRFLEQAINPALGALLFVTFLQVPAAELVRSLRAGRFLAAVLTVNFVVVPGVVATMLPLLPDAQAVRLGVLLVLLCPCVDYVIVFSGLAGARAGALLAATPVLLAAQMLLLPVFLLAFLGPGLADVVEIGPFLAAFGGLIVVPLALAWTVQAWAARRPVGAAFAGTAGTAMVPLMVIVLVTVVASQTPKIDDDLAEVAAVVPAYVAFLVVMAVTGLGVARLFRLDVPAARAVVFSGATRNSLVVLPLALSLPDRFAIAAAVVVTQTLVEVLGMIVYVRAVPRLLPDR</sequence>
<feature type="transmembrane region" description="Helical" evidence="2">
    <location>
        <begin position="283"/>
        <end position="301"/>
    </location>
</feature>
<dbReference type="PANTHER" id="PTHR43057">
    <property type="entry name" value="ARSENITE EFFLUX TRANSPORTER"/>
    <property type="match status" value="1"/>
</dbReference>
<keyword evidence="2" id="KW-0472">Membrane</keyword>
<dbReference type="OrthoDB" id="3254016at2"/>
<feature type="transmembrane region" description="Helical" evidence="2">
    <location>
        <begin position="59"/>
        <end position="77"/>
    </location>
</feature>
<dbReference type="GO" id="GO:0015297">
    <property type="term" value="F:antiporter activity"/>
    <property type="evidence" value="ECO:0007669"/>
    <property type="project" value="InterPro"/>
</dbReference>
<evidence type="ECO:0000313" key="3">
    <source>
        <dbReference type="EMBL" id="KJE19950.1"/>
    </source>
</evidence>
<reference evidence="3 4" key="2">
    <citation type="journal article" date="2016" name="Genome Announc.">
        <title>Permanent Draft Genome Sequences for Two Variants of Frankia sp. Strain CpI1, the First Frankia Strain Isolated from Root Nodules of Comptonia peregrina.</title>
        <authorList>
            <person name="Oshone R."/>
            <person name="Hurst S.G.IV."/>
            <person name="Abebe-Akele F."/>
            <person name="Simpson S."/>
            <person name="Morris K."/>
            <person name="Thomas W.K."/>
            <person name="Tisa L.S."/>
        </authorList>
    </citation>
    <scope>NUCLEOTIDE SEQUENCE [LARGE SCALE GENOMIC DNA]</scope>
    <source>
        <strain evidence="4">CpI1-S</strain>
    </source>
</reference>
<evidence type="ECO:0000256" key="2">
    <source>
        <dbReference type="SAM" id="Phobius"/>
    </source>
</evidence>
<feature type="transmembrane region" description="Helical" evidence="2">
    <location>
        <begin position="184"/>
        <end position="202"/>
    </location>
</feature>
<evidence type="ECO:0000313" key="4">
    <source>
        <dbReference type="Proteomes" id="UP000032545"/>
    </source>
</evidence>